<dbReference type="Pfam" id="PF04082">
    <property type="entry name" value="Fungal_trans"/>
    <property type="match status" value="1"/>
</dbReference>
<dbReference type="PANTHER" id="PTHR40626">
    <property type="entry name" value="MIP31509P"/>
    <property type="match status" value="1"/>
</dbReference>
<keyword evidence="6" id="KW-0539">Nucleus</keyword>
<evidence type="ECO:0000256" key="2">
    <source>
        <dbReference type="ARBA" id="ARBA00022723"/>
    </source>
</evidence>
<dbReference type="PROSITE" id="PS00028">
    <property type="entry name" value="ZINC_FINGER_C2H2_1"/>
    <property type="match status" value="1"/>
</dbReference>
<evidence type="ECO:0000256" key="8">
    <source>
        <dbReference type="SAM" id="MobiDB-lite"/>
    </source>
</evidence>
<keyword evidence="9" id="KW-1133">Transmembrane helix</keyword>
<dbReference type="Gene3D" id="3.30.160.60">
    <property type="entry name" value="Classic Zinc Finger"/>
    <property type="match status" value="1"/>
</dbReference>
<feature type="compositionally biased region" description="Polar residues" evidence="8">
    <location>
        <begin position="54"/>
        <end position="68"/>
    </location>
</feature>
<evidence type="ECO:0000256" key="4">
    <source>
        <dbReference type="ARBA" id="ARBA00022771"/>
    </source>
</evidence>
<feature type="region of interest" description="Disordered" evidence="8">
    <location>
        <begin position="39"/>
        <end position="103"/>
    </location>
</feature>
<organism evidence="11 12">
    <name type="scientific">Apiotrichum porosum</name>
    <dbReference type="NCBI Taxonomy" id="105984"/>
    <lineage>
        <taxon>Eukaryota</taxon>
        <taxon>Fungi</taxon>
        <taxon>Dikarya</taxon>
        <taxon>Basidiomycota</taxon>
        <taxon>Agaricomycotina</taxon>
        <taxon>Tremellomycetes</taxon>
        <taxon>Trichosporonales</taxon>
        <taxon>Trichosporonaceae</taxon>
        <taxon>Apiotrichum</taxon>
    </lineage>
</organism>
<evidence type="ECO:0000256" key="5">
    <source>
        <dbReference type="ARBA" id="ARBA00022833"/>
    </source>
</evidence>
<dbReference type="SUPFAM" id="SSF57667">
    <property type="entry name" value="beta-beta-alpha zinc fingers"/>
    <property type="match status" value="1"/>
</dbReference>
<evidence type="ECO:0000256" key="9">
    <source>
        <dbReference type="SAM" id="Phobius"/>
    </source>
</evidence>
<dbReference type="PROSITE" id="PS50157">
    <property type="entry name" value="ZINC_FINGER_C2H2_2"/>
    <property type="match status" value="1"/>
</dbReference>
<accession>A0A427XMA0</accession>
<evidence type="ECO:0000256" key="3">
    <source>
        <dbReference type="ARBA" id="ARBA00022737"/>
    </source>
</evidence>
<dbReference type="GeneID" id="39594172"/>
<dbReference type="InterPro" id="IPR051059">
    <property type="entry name" value="VerF-like"/>
</dbReference>
<dbReference type="InterPro" id="IPR007219">
    <property type="entry name" value="XnlR_reg_dom"/>
</dbReference>
<keyword evidence="2" id="KW-0479">Metal-binding</keyword>
<evidence type="ECO:0000256" key="6">
    <source>
        <dbReference type="ARBA" id="ARBA00023242"/>
    </source>
</evidence>
<keyword evidence="3" id="KW-0677">Repeat</keyword>
<dbReference type="Proteomes" id="UP000279236">
    <property type="component" value="Unassembled WGS sequence"/>
</dbReference>
<dbReference type="OrthoDB" id="1405595at2759"/>
<evidence type="ECO:0000259" key="10">
    <source>
        <dbReference type="PROSITE" id="PS50157"/>
    </source>
</evidence>
<dbReference type="GO" id="GO:0000978">
    <property type="term" value="F:RNA polymerase II cis-regulatory region sequence-specific DNA binding"/>
    <property type="evidence" value="ECO:0007669"/>
    <property type="project" value="InterPro"/>
</dbReference>
<evidence type="ECO:0000256" key="1">
    <source>
        <dbReference type="ARBA" id="ARBA00004123"/>
    </source>
</evidence>
<evidence type="ECO:0000313" key="12">
    <source>
        <dbReference type="Proteomes" id="UP000279236"/>
    </source>
</evidence>
<keyword evidence="4 7" id="KW-0863">Zinc-finger</keyword>
<dbReference type="EMBL" id="RSCE01000009">
    <property type="protein sequence ID" value="RSH79958.1"/>
    <property type="molecule type" value="Genomic_DNA"/>
</dbReference>
<feature type="compositionally biased region" description="Low complexity" evidence="8">
    <location>
        <begin position="80"/>
        <end position="94"/>
    </location>
</feature>
<dbReference type="GO" id="GO:0006351">
    <property type="term" value="P:DNA-templated transcription"/>
    <property type="evidence" value="ECO:0007669"/>
    <property type="project" value="InterPro"/>
</dbReference>
<dbReference type="AlphaFoldDB" id="A0A427XMA0"/>
<gene>
    <name evidence="11" type="ORF">EHS24_009629</name>
</gene>
<keyword evidence="9" id="KW-0472">Membrane</keyword>
<sequence length="693" mass="76741">MRRHLRNHNGDRAFACSHCGLTFVRREVWKRHEALHVNPQSTRPRIKPVHRQDSAATSQSTVLATPVTQIREIHEVMGEPSSSKSAAPPMSSDDPQSEPERSFRAPQLSMPFASSSSNGHAAQNQMVQPWQVSSEAAFSPMAMTSTNALFPDLGIESWLDQILTDQAAFTAVMAPQTSPQQSMQSFFWEQTSSGPSSQDAAGCVRLREWLTDKGGRQEASQLDAERFTRCFGAYWNHVDQQYPIIHRPTFATADCPPALLLAMVLVGATVTAVEDDFKWADSTFPLARGLVTCAGFRDPRDQVHLLQAMVIASLAGHAMGQEAQDHAHALVSTALTLSRRANLYEDRGRANSGRAREGDLETQWKQWILDESTRRVGWVILIRDIEYASFFQQLPSRASSPFKLPVDLPCPESCWDAPTADAWSHAVVPGETLAVALKKVIQAAMGSSFRLPAYTEFAQLVLTYGLCALGWDVNRRDLIAPEISKSGPTSLNGFLLRAFTNWVIHPTYPPPRSRKQECLQGSIQDAALLGALELHLNTLHLQVFVGVTEIGTLQPVRPTDWVEASKVMRKWASSDDSGAAVALSAQYLATVIKAEGVMTLNRAWAVYCAFLVCWSFYVMLRTPPRPRDRSTIPTKNDALRCCDALETWARDREDEPSPAQMRALSTQVVMLLSSRQEVMVKAACMLVDRNAVG</sequence>
<reference evidence="11 12" key="1">
    <citation type="submission" date="2018-11" db="EMBL/GenBank/DDBJ databases">
        <title>Genome sequence of Apiotrichum porosum DSM 27194.</title>
        <authorList>
            <person name="Aliyu H."/>
            <person name="Gorte O."/>
            <person name="Ochsenreither K."/>
        </authorList>
    </citation>
    <scope>NUCLEOTIDE SEQUENCE [LARGE SCALE GENOMIC DNA]</scope>
    <source>
        <strain evidence="11 12">DSM 27194</strain>
    </source>
</reference>
<feature type="domain" description="C2H2-type" evidence="10">
    <location>
        <begin position="14"/>
        <end position="41"/>
    </location>
</feature>
<keyword evidence="9" id="KW-0812">Transmembrane</keyword>
<dbReference type="GO" id="GO:0000785">
    <property type="term" value="C:chromatin"/>
    <property type="evidence" value="ECO:0007669"/>
    <property type="project" value="TreeGrafter"/>
</dbReference>
<dbReference type="GO" id="GO:0008270">
    <property type="term" value="F:zinc ion binding"/>
    <property type="evidence" value="ECO:0007669"/>
    <property type="project" value="UniProtKB-KW"/>
</dbReference>
<protein>
    <recommendedName>
        <fullName evidence="10">C2H2-type domain-containing protein</fullName>
    </recommendedName>
</protein>
<dbReference type="GO" id="GO:0000981">
    <property type="term" value="F:DNA-binding transcription factor activity, RNA polymerase II-specific"/>
    <property type="evidence" value="ECO:0007669"/>
    <property type="project" value="InterPro"/>
</dbReference>
<name>A0A427XMA0_9TREE</name>
<dbReference type="GO" id="GO:0005634">
    <property type="term" value="C:nucleus"/>
    <property type="evidence" value="ECO:0007669"/>
    <property type="project" value="UniProtKB-SubCell"/>
</dbReference>
<dbReference type="CDD" id="cd12148">
    <property type="entry name" value="fungal_TF_MHR"/>
    <property type="match status" value="1"/>
</dbReference>
<dbReference type="InterPro" id="IPR036236">
    <property type="entry name" value="Znf_C2H2_sf"/>
</dbReference>
<keyword evidence="5" id="KW-0862">Zinc</keyword>
<dbReference type="RefSeq" id="XP_028475067.1">
    <property type="nucleotide sequence ID" value="XM_028624899.1"/>
</dbReference>
<proteinExistence type="predicted"/>
<comment type="caution">
    <text evidence="11">The sequence shown here is derived from an EMBL/GenBank/DDBJ whole genome shotgun (WGS) entry which is preliminary data.</text>
</comment>
<keyword evidence="12" id="KW-1185">Reference proteome</keyword>
<dbReference type="PANTHER" id="PTHR40626:SF11">
    <property type="entry name" value="ZINC FINGER PROTEIN YPR022C"/>
    <property type="match status" value="1"/>
</dbReference>
<dbReference type="STRING" id="105984.A0A427XMA0"/>
<comment type="subcellular location">
    <subcellularLocation>
        <location evidence="1">Nucleus</location>
    </subcellularLocation>
</comment>
<evidence type="ECO:0000313" key="11">
    <source>
        <dbReference type="EMBL" id="RSH79958.1"/>
    </source>
</evidence>
<evidence type="ECO:0000256" key="7">
    <source>
        <dbReference type="PROSITE-ProRule" id="PRU00042"/>
    </source>
</evidence>
<dbReference type="InterPro" id="IPR013087">
    <property type="entry name" value="Znf_C2H2_type"/>
</dbReference>
<feature type="transmembrane region" description="Helical" evidence="9">
    <location>
        <begin position="603"/>
        <end position="620"/>
    </location>
</feature>